<protein>
    <recommendedName>
        <fullName evidence="3">Carboxypeptidase regulatory-like domain-containing protein</fullName>
    </recommendedName>
</protein>
<reference evidence="2" key="1">
    <citation type="submission" date="2017-06" db="EMBL/GenBank/DDBJ databases">
        <title>Genome analysis of Fimbriiglobus ruber SP5, the first member of the order Planctomycetales with confirmed chitinolytic capability.</title>
        <authorList>
            <person name="Ravin N.V."/>
            <person name="Rakitin A.L."/>
            <person name="Ivanova A.A."/>
            <person name="Beletsky A.V."/>
            <person name="Kulichevskaya I.S."/>
            <person name="Mardanov A.V."/>
            <person name="Dedysh S.N."/>
        </authorList>
    </citation>
    <scope>NUCLEOTIDE SEQUENCE [LARGE SCALE GENOMIC DNA]</scope>
    <source>
        <strain evidence="2">SP5</strain>
    </source>
</reference>
<evidence type="ECO:0000313" key="1">
    <source>
        <dbReference type="EMBL" id="OWK45241.1"/>
    </source>
</evidence>
<dbReference type="Proteomes" id="UP000214646">
    <property type="component" value="Unassembled WGS sequence"/>
</dbReference>
<dbReference type="OrthoDB" id="287951at2"/>
<sequence length="141" mass="14873">MRSRLLSVVWWAGAATFLLTQTGCSPGHGDLRGQVTYKGKPLRMGSLSAVGADGIPKSAAIQPDGSYAVQNLPAGLVKLTVCSPDPAKMQPRANKARPGEPPPKIDATGWVAIPDKYCDFSTSELTFTLGSGANEFNVELK</sequence>
<keyword evidence="2" id="KW-1185">Reference proteome</keyword>
<proteinExistence type="predicted"/>
<dbReference type="RefSeq" id="WP_143392922.1">
    <property type="nucleotide sequence ID" value="NZ_NIDE01000002.1"/>
</dbReference>
<evidence type="ECO:0000313" key="2">
    <source>
        <dbReference type="Proteomes" id="UP000214646"/>
    </source>
</evidence>
<comment type="caution">
    <text evidence="1">The sequence shown here is derived from an EMBL/GenBank/DDBJ whole genome shotgun (WGS) entry which is preliminary data.</text>
</comment>
<organism evidence="1 2">
    <name type="scientific">Fimbriiglobus ruber</name>
    <dbReference type="NCBI Taxonomy" id="1908690"/>
    <lineage>
        <taxon>Bacteria</taxon>
        <taxon>Pseudomonadati</taxon>
        <taxon>Planctomycetota</taxon>
        <taxon>Planctomycetia</taxon>
        <taxon>Gemmatales</taxon>
        <taxon>Gemmataceae</taxon>
        <taxon>Fimbriiglobus</taxon>
    </lineage>
</organism>
<evidence type="ECO:0008006" key="3">
    <source>
        <dbReference type="Google" id="ProtNLM"/>
    </source>
</evidence>
<dbReference type="AlphaFoldDB" id="A0A225DV61"/>
<gene>
    <name evidence="1" type="ORF">FRUB_01572</name>
</gene>
<name>A0A225DV61_9BACT</name>
<dbReference type="EMBL" id="NIDE01000002">
    <property type="protein sequence ID" value="OWK45241.1"/>
    <property type="molecule type" value="Genomic_DNA"/>
</dbReference>
<accession>A0A225DV61</accession>